<comment type="caution">
    <text evidence="2">The sequence shown here is derived from an EMBL/GenBank/DDBJ whole genome shotgun (WGS) entry which is preliminary data.</text>
</comment>
<protein>
    <recommendedName>
        <fullName evidence="4">DUF2069 domain-containing protein</fullName>
    </recommendedName>
</protein>
<organism evidence="2 3">
    <name type="scientific">Oligella urethralis DNF00040</name>
    <dbReference type="NCBI Taxonomy" id="1401065"/>
    <lineage>
        <taxon>Bacteria</taxon>
        <taxon>Pseudomonadati</taxon>
        <taxon>Pseudomonadota</taxon>
        <taxon>Betaproteobacteria</taxon>
        <taxon>Burkholderiales</taxon>
        <taxon>Alcaligenaceae</taxon>
        <taxon>Oligella</taxon>
    </lineage>
</organism>
<evidence type="ECO:0000256" key="1">
    <source>
        <dbReference type="SAM" id="Phobius"/>
    </source>
</evidence>
<evidence type="ECO:0000313" key="2">
    <source>
        <dbReference type="EMBL" id="KGF31799.1"/>
    </source>
</evidence>
<keyword evidence="1" id="KW-1133">Transmembrane helix</keyword>
<feature type="transmembrane region" description="Helical" evidence="1">
    <location>
        <begin position="89"/>
        <end position="112"/>
    </location>
</feature>
<reference evidence="2 3" key="1">
    <citation type="submission" date="2014-07" db="EMBL/GenBank/DDBJ databases">
        <authorList>
            <person name="McCorrison J."/>
            <person name="Sanka R."/>
            <person name="Torralba M."/>
            <person name="Gillis M."/>
            <person name="Haft D.H."/>
            <person name="Methe B."/>
            <person name="Sutton G."/>
            <person name="Nelson K.E."/>
        </authorList>
    </citation>
    <scope>NUCLEOTIDE SEQUENCE [LARGE SCALE GENOMIC DNA]</scope>
    <source>
        <strain evidence="2 3">DNF00040</strain>
    </source>
</reference>
<proteinExistence type="predicted"/>
<dbReference type="AlphaFoldDB" id="A0A096BF83"/>
<dbReference type="EMBL" id="JRNI01000010">
    <property type="protein sequence ID" value="KGF31799.1"/>
    <property type="molecule type" value="Genomic_DNA"/>
</dbReference>
<keyword evidence="1" id="KW-0472">Membrane</keyword>
<gene>
    <name evidence="2" type="ORF">HMPREF2130_01960</name>
</gene>
<evidence type="ECO:0008006" key="4">
    <source>
        <dbReference type="Google" id="ProtNLM"/>
    </source>
</evidence>
<feature type="transmembrane region" description="Helical" evidence="1">
    <location>
        <begin position="12"/>
        <end position="32"/>
    </location>
</feature>
<keyword evidence="1" id="KW-0812">Transmembrane</keyword>
<dbReference type="InterPro" id="IPR018643">
    <property type="entry name" value="DUF2069_membrane"/>
</dbReference>
<keyword evidence="3" id="KW-1185">Reference proteome</keyword>
<dbReference type="Proteomes" id="UP000029629">
    <property type="component" value="Unassembled WGS sequence"/>
</dbReference>
<feature type="transmembrane region" description="Helical" evidence="1">
    <location>
        <begin position="38"/>
        <end position="57"/>
    </location>
</feature>
<evidence type="ECO:0000313" key="3">
    <source>
        <dbReference type="Proteomes" id="UP000029629"/>
    </source>
</evidence>
<accession>A0A096BF83</accession>
<name>A0A096BF83_9BURK</name>
<dbReference type="OrthoDB" id="9181360at2"/>
<dbReference type="RefSeq" id="WP_036557578.1">
    <property type="nucleotide sequence ID" value="NZ_JRNI01000010.1"/>
</dbReference>
<sequence length="127" mass="14599">MSTIPLNPHYRYIAFIGTALLFILCVLWEWILSPVEPGGTLLVLKALPLLFPLYGLWRGSLYTMQWTSMMILLYLMEGVVRWMSDTTTLSQQLALVETLLAMIVFFATIMYVRPAKRVAKQRKRAGQ</sequence>
<dbReference type="eggNOG" id="COG3308">
    <property type="taxonomic scope" value="Bacteria"/>
</dbReference>
<dbReference type="Pfam" id="PF09842">
    <property type="entry name" value="DUF2069"/>
    <property type="match status" value="1"/>
</dbReference>